<evidence type="ECO:0000313" key="2">
    <source>
        <dbReference type="EMBL" id="VDP75609.1"/>
    </source>
</evidence>
<dbReference type="Proteomes" id="UP000269396">
    <property type="component" value="Unassembled WGS sequence"/>
</dbReference>
<evidence type="ECO:0000256" key="1">
    <source>
        <dbReference type="SAM" id="MobiDB-lite"/>
    </source>
</evidence>
<reference evidence="2 3" key="1">
    <citation type="submission" date="2018-11" db="EMBL/GenBank/DDBJ databases">
        <authorList>
            <consortium name="Pathogen Informatics"/>
        </authorList>
    </citation>
    <scope>NUCLEOTIDE SEQUENCE [LARGE SCALE GENOMIC DNA]</scope>
    <source>
        <strain>Denwood</strain>
        <strain evidence="3">Zambia</strain>
    </source>
</reference>
<name>A0A183PU77_9TREM</name>
<dbReference type="AlphaFoldDB" id="A0A183PU77"/>
<feature type="compositionally biased region" description="Polar residues" evidence="1">
    <location>
        <begin position="63"/>
        <end position="95"/>
    </location>
</feature>
<feature type="region of interest" description="Disordered" evidence="1">
    <location>
        <begin position="63"/>
        <end position="126"/>
    </location>
</feature>
<dbReference type="STRING" id="31246.A0A183PU77"/>
<organism evidence="2 3">
    <name type="scientific">Schistosoma mattheei</name>
    <dbReference type="NCBI Taxonomy" id="31246"/>
    <lineage>
        <taxon>Eukaryota</taxon>
        <taxon>Metazoa</taxon>
        <taxon>Spiralia</taxon>
        <taxon>Lophotrochozoa</taxon>
        <taxon>Platyhelminthes</taxon>
        <taxon>Trematoda</taxon>
        <taxon>Digenea</taxon>
        <taxon>Strigeidida</taxon>
        <taxon>Schistosomatoidea</taxon>
        <taxon>Schistosomatidae</taxon>
        <taxon>Schistosoma</taxon>
    </lineage>
</organism>
<accession>A0A183PU77</accession>
<evidence type="ECO:0000313" key="3">
    <source>
        <dbReference type="Proteomes" id="UP000269396"/>
    </source>
</evidence>
<gene>
    <name evidence="2" type="ORF">SMTD_LOCUS17913</name>
</gene>
<keyword evidence="3" id="KW-1185">Reference proteome</keyword>
<sequence>MNQSKGPPICPHIRQHYLSMPSNDHRSMSQVAHSSHKLHSTNEQQIQEEDIEESRLTLNNNTMNWFESNSPKKSINQLSPSTVQDSKYTKLSNTSDSDKLNNSRRSSKGGRVNGPRGSRSSNNEKHDDTLEYGEIEVSLCYCYLNQYQIILNLIILSILFTNGEHINKFYYWYSVCY</sequence>
<dbReference type="EMBL" id="UZAL01039532">
    <property type="protein sequence ID" value="VDP75609.1"/>
    <property type="molecule type" value="Genomic_DNA"/>
</dbReference>
<protein>
    <submittedName>
        <fullName evidence="2">Uncharacterized protein</fullName>
    </submittedName>
</protein>
<proteinExistence type="predicted"/>
<feature type="region of interest" description="Disordered" evidence="1">
    <location>
        <begin position="20"/>
        <end position="49"/>
    </location>
</feature>